<evidence type="ECO:0000256" key="1">
    <source>
        <dbReference type="SAM" id="MobiDB-lite"/>
    </source>
</evidence>
<reference evidence="2" key="2">
    <citation type="submission" date="2025-08" db="UniProtKB">
        <authorList>
            <consortium name="Ensembl"/>
        </authorList>
    </citation>
    <scope>IDENTIFICATION</scope>
</reference>
<evidence type="ECO:0000313" key="3">
    <source>
        <dbReference type="Proteomes" id="UP000472272"/>
    </source>
</evidence>
<name>A0A670IT98_PODMU</name>
<sequence>MNTSTPSREAQHELRSSQQQESSHFSQAPGSSRLFTPPPPDNERNAEARRREANLLKKHRQTQKAGGGGISSPEEEAVNPMSPRSRHMGKILGISVRASIVPLTYRCQWSSTLLCFSRPSTGLPVTVLYKSLLCCTKKSPLITF</sequence>
<proteinExistence type="predicted"/>
<feature type="compositionally biased region" description="Low complexity" evidence="1">
    <location>
        <begin position="16"/>
        <end position="27"/>
    </location>
</feature>
<reference evidence="2 3" key="1">
    <citation type="journal article" date="2019" name="Proc. Natl. Acad. Sci. U.S.A.">
        <title>Regulatory changes in pterin and carotenoid genes underlie balanced color polymorphisms in the wall lizard.</title>
        <authorList>
            <person name="Andrade P."/>
            <person name="Pinho C."/>
            <person name="Perez I de Lanuza G."/>
            <person name="Afonso S."/>
            <person name="Brejcha J."/>
            <person name="Rubin C.J."/>
            <person name="Wallerman O."/>
            <person name="Pereira P."/>
            <person name="Sabatino S.J."/>
            <person name="Bellati A."/>
            <person name="Pellitteri-Rosa D."/>
            <person name="Bosakova Z."/>
            <person name="Bunikis I."/>
            <person name="Carretero M.A."/>
            <person name="Feiner N."/>
            <person name="Marsik P."/>
            <person name="Pauperio F."/>
            <person name="Salvi D."/>
            <person name="Soler L."/>
            <person name="While G.M."/>
            <person name="Uller T."/>
            <person name="Font E."/>
            <person name="Andersson L."/>
            <person name="Carneiro M."/>
        </authorList>
    </citation>
    <scope>NUCLEOTIDE SEQUENCE</scope>
</reference>
<feature type="compositionally biased region" description="Basic and acidic residues" evidence="1">
    <location>
        <begin position="41"/>
        <end position="55"/>
    </location>
</feature>
<dbReference type="AlphaFoldDB" id="A0A670IT98"/>
<feature type="region of interest" description="Disordered" evidence="1">
    <location>
        <begin position="1"/>
        <end position="86"/>
    </location>
</feature>
<evidence type="ECO:0000313" key="2">
    <source>
        <dbReference type="Ensembl" id="ENSPMRP00000015373.1"/>
    </source>
</evidence>
<accession>A0A670IT98</accession>
<organism evidence="2 3">
    <name type="scientific">Podarcis muralis</name>
    <name type="common">Wall lizard</name>
    <name type="synonym">Lacerta muralis</name>
    <dbReference type="NCBI Taxonomy" id="64176"/>
    <lineage>
        <taxon>Eukaryota</taxon>
        <taxon>Metazoa</taxon>
        <taxon>Chordata</taxon>
        <taxon>Craniata</taxon>
        <taxon>Vertebrata</taxon>
        <taxon>Euteleostomi</taxon>
        <taxon>Lepidosauria</taxon>
        <taxon>Squamata</taxon>
        <taxon>Bifurcata</taxon>
        <taxon>Unidentata</taxon>
        <taxon>Episquamata</taxon>
        <taxon>Laterata</taxon>
        <taxon>Lacertibaenia</taxon>
        <taxon>Lacertidae</taxon>
        <taxon>Podarcis</taxon>
    </lineage>
</organism>
<reference evidence="2" key="3">
    <citation type="submission" date="2025-09" db="UniProtKB">
        <authorList>
            <consortium name="Ensembl"/>
        </authorList>
    </citation>
    <scope>IDENTIFICATION</scope>
</reference>
<dbReference type="Proteomes" id="UP000472272">
    <property type="component" value="Chromosome 6"/>
</dbReference>
<protein>
    <submittedName>
        <fullName evidence="2">Uncharacterized protein</fullName>
    </submittedName>
</protein>
<dbReference type="Ensembl" id="ENSPMRT00000016422.1">
    <property type="protein sequence ID" value="ENSPMRP00000015373.1"/>
    <property type="gene ID" value="ENSPMRG00000010246.1"/>
</dbReference>
<keyword evidence="3" id="KW-1185">Reference proteome</keyword>